<dbReference type="WBParaSite" id="ACRNAN_scaffold5266.g30371.t1">
    <property type="protein sequence ID" value="ACRNAN_scaffold5266.g30371.t1"/>
    <property type="gene ID" value="ACRNAN_scaffold5266.g30371"/>
</dbReference>
<keyword evidence="1 4" id="KW-0479">Metal-binding</keyword>
<evidence type="ECO:0000256" key="2">
    <source>
        <dbReference type="ARBA" id="ARBA00022833"/>
    </source>
</evidence>
<dbReference type="AlphaFoldDB" id="A0A914E1J3"/>
<protein>
    <submittedName>
        <fullName evidence="7">LIM zinc-binding domain-containing protein</fullName>
    </submittedName>
</protein>
<keyword evidence="6" id="KW-1185">Reference proteome</keyword>
<proteinExistence type="predicted"/>
<sequence length="92" mass="10666">MHIPGNNPPLCDICSEPVDFTEPKVKIQKQIIHKECFKCIICDEQLEIGCCAMDHGLCRYFGPMWFCQVHMGLGSGEKYALMKQRMQEMRQK</sequence>
<evidence type="ECO:0000256" key="4">
    <source>
        <dbReference type="PROSITE-ProRule" id="PRU00125"/>
    </source>
</evidence>
<accession>A0A914E1J3</accession>
<feature type="domain" description="LIM zinc-binding" evidence="5">
    <location>
        <begin position="9"/>
        <end position="77"/>
    </location>
</feature>
<evidence type="ECO:0000259" key="5">
    <source>
        <dbReference type="PROSITE" id="PS50023"/>
    </source>
</evidence>
<keyword evidence="2 4" id="KW-0862">Zinc</keyword>
<dbReference type="GO" id="GO:0046872">
    <property type="term" value="F:metal ion binding"/>
    <property type="evidence" value="ECO:0007669"/>
    <property type="project" value="UniProtKB-KW"/>
</dbReference>
<dbReference type="Proteomes" id="UP000887540">
    <property type="component" value="Unplaced"/>
</dbReference>
<dbReference type="InterPro" id="IPR001781">
    <property type="entry name" value="Znf_LIM"/>
</dbReference>
<evidence type="ECO:0000256" key="3">
    <source>
        <dbReference type="ARBA" id="ARBA00023038"/>
    </source>
</evidence>
<keyword evidence="3 4" id="KW-0440">LIM domain</keyword>
<evidence type="ECO:0000256" key="1">
    <source>
        <dbReference type="ARBA" id="ARBA00022723"/>
    </source>
</evidence>
<organism evidence="6 7">
    <name type="scientific">Acrobeloides nanus</name>
    <dbReference type="NCBI Taxonomy" id="290746"/>
    <lineage>
        <taxon>Eukaryota</taxon>
        <taxon>Metazoa</taxon>
        <taxon>Ecdysozoa</taxon>
        <taxon>Nematoda</taxon>
        <taxon>Chromadorea</taxon>
        <taxon>Rhabditida</taxon>
        <taxon>Tylenchina</taxon>
        <taxon>Cephalobomorpha</taxon>
        <taxon>Cephaloboidea</taxon>
        <taxon>Cephalobidae</taxon>
        <taxon>Acrobeloides</taxon>
    </lineage>
</organism>
<evidence type="ECO:0000313" key="7">
    <source>
        <dbReference type="WBParaSite" id="ACRNAN_scaffold5266.g30371.t1"/>
    </source>
</evidence>
<name>A0A914E1J3_9BILA</name>
<reference evidence="7" key="1">
    <citation type="submission" date="2022-11" db="UniProtKB">
        <authorList>
            <consortium name="WormBaseParasite"/>
        </authorList>
    </citation>
    <scope>IDENTIFICATION</scope>
</reference>
<dbReference type="PROSITE" id="PS50023">
    <property type="entry name" value="LIM_DOMAIN_2"/>
    <property type="match status" value="1"/>
</dbReference>
<dbReference type="Gene3D" id="2.10.110.10">
    <property type="entry name" value="Cysteine Rich Protein"/>
    <property type="match status" value="1"/>
</dbReference>
<evidence type="ECO:0000313" key="6">
    <source>
        <dbReference type="Proteomes" id="UP000887540"/>
    </source>
</evidence>